<accession>A0ABV9Z113</accession>
<gene>
    <name evidence="3" type="ORF">ACFPFW_00805</name>
</gene>
<dbReference type="InterPro" id="IPR002052">
    <property type="entry name" value="DNA_methylase_N6_adenine_CS"/>
</dbReference>
<reference evidence="4" key="1">
    <citation type="journal article" date="2019" name="Int. J. Syst. Evol. Microbiol.">
        <title>The Global Catalogue of Microorganisms (GCM) 10K type strain sequencing project: providing services to taxonomists for standard genome sequencing and annotation.</title>
        <authorList>
            <consortium name="The Broad Institute Genomics Platform"/>
            <consortium name="The Broad Institute Genome Sequencing Center for Infectious Disease"/>
            <person name="Wu L."/>
            <person name="Ma J."/>
        </authorList>
    </citation>
    <scope>NUCLEOTIDE SEQUENCE [LARGE SCALE GENOMIC DNA]</scope>
    <source>
        <strain evidence="4">CGMCC 1.16444</strain>
    </source>
</reference>
<dbReference type="InterPro" id="IPR029063">
    <property type="entry name" value="SAM-dependent_MTases_sf"/>
</dbReference>
<dbReference type="SUPFAM" id="SSF52540">
    <property type="entry name" value="P-loop containing nucleoside triphosphate hydrolases"/>
    <property type="match status" value="1"/>
</dbReference>
<name>A0ABV9Z113_9HYPH</name>
<keyword evidence="3" id="KW-0378">Hydrolase</keyword>
<dbReference type="RefSeq" id="WP_379768998.1">
    <property type="nucleotide sequence ID" value="NZ_JBHSJF010000001.1"/>
</dbReference>
<keyword evidence="3" id="KW-0547">Nucleotide-binding</keyword>
<protein>
    <submittedName>
        <fullName evidence="3">DEAD/DEAH box helicase</fullName>
    </submittedName>
</protein>
<evidence type="ECO:0000313" key="4">
    <source>
        <dbReference type="Proteomes" id="UP001595796"/>
    </source>
</evidence>
<dbReference type="InterPro" id="IPR011335">
    <property type="entry name" value="Restrct_endonuc-II-like"/>
</dbReference>
<dbReference type="Pfam" id="PF00271">
    <property type="entry name" value="Helicase_C"/>
    <property type="match status" value="1"/>
</dbReference>
<dbReference type="SUPFAM" id="SSF52980">
    <property type="entry name" value="Restriction endonuclease-like"/>
    <property type="match status" value="1"/>
</dbReference>
<dbReference type="InterPro" id="IPR027417">
    <property type="entry name" value="P-loop_NTPase"/>
</dbReference>
<evidence type="ECO:0000313" key="3">
    <source>
        <dbReference type="EMBL" id="MFC5066551.1"/>
    </source>
</evidence>
<dbReference type="Pfam" id="PF13156">
    <property type="entry name" value="Mrr_cat_2"/>
    <property type="match status" value="1"/>
</dbReference>
<comment type="caution">
    <text evidence="3">The sequence shown here is derived from an EMBL/GenBank/DDBJ whole genome shotgun (WGS) entry which is preliminary data.</text>
</comment>
<dbReference type="PROSITE" id="PS51192">
    <property type="entry name" value="HELICASE_ATP_BIND_1"/>
    <property type="match status" value="1"/>
</dbReference>
<dbReference type="EMBL" id="JBHSJF010000001">
    <property type="protein sequence ID" value="MFC5066551.1"/>
    <property type="molecule type" value="Genomic_DNA"/>
</dbReference>
<dbReference type="Proteomes" id="UP001595796">
    <property type="component" value="Unassembled WGS sequence"/>
</dbReference>
<dbReference type="SMART" id="SM00487">
    <property type="entry name" value="DEXDc"/>
    <property type="match status" value="1"/>
</dbReference>
<dbReference type="InterPro" id="IPR053980">
    <property type="entry name" value="ISP_coupler"/>
</dbReference>
<dbReference type="Gene3D" id="3.40.50.150">
    <property type="entry name" value="Vaccinia Virus protein VP39"/>
    <property type="match status" value="1"/>
</dbReference>
<dbReference type="Pfam" id="PF18135">
    <property type="entry name" value="Type_ISP_C"/>
    <property type="match status" value="1"/>
</dbReference>
<feature type="region of interest" description="Disordered" evidence="1">
    <location>
        <begin position="667"/>
        <end position="694"/>
    </location>
</feature>
<dbReference type="CDD" id="cd22333">
    <property type="entry name" value="LlaBIII_nuclease-like"/>
    <property type="match status" value="1"/>
</dbReference>
<dbReference type="PANTHER" id="PTHR47396">
    <property type="entry name" value="TYPE I RESTRICTION ENZYME ECOKI R PROTEIN"/>
    <property type="match status" value="1"/>
</dbReference>
<dbReference type="InterPro" id="IPR011639">
    <property type="entry name" value="MethylTrfase_TaqI-like_dom"/>
</dbReference>
<dbReference type="InterPro" id="IPR001650">
    <property type="entry name" value="Helicase_C-like"/>
</dbReference>
<dbReference type="PRINTS" id="PR00507">
    <property type="entry name" value="N12N6MTFRASE"/>
</dbReference>
<dbReference type="CDD" id="cd18785">
    <property type="entry name" value="SF2_C"/>
    <property type="match status" value="1"/>
</dbReference>
<keyword evidence="3" id="KW-0347">Helicase</keyword>
<organism evidence="3 4">
    <name type="scientific">Flaviflagellibacter deserti</name>
    <dbReference type="NCBI Taxonomy" id="2267266"/>
    <lineage>
        <taxon>Bacteria</taxon>
        <taxon>Pseudomonadati</taxon>
        <taxon>Pseudomonadota</taxon>
        <taxon>Alphaproteobacteria</taxon>
        <taxon>Hyphomicrobiales</taxon>
        <taxon>Flaviflagellibacter</taxon>
    </lineage>
</organism>
<dbReference type="GO" id="GO:0004386">
    <property type="term" value="F:helicase activity"/>
    <property type="evidence" value="ECO:0007669"/>
    <property type="project" value="UniProtKB-KW"/>
</dbReference>
<dbReference type="SUPFAM" id="SSF53335">
    <property type="entry name" value="S-adenosyl-L-methionine-dependent methyltransferases"/>
    <property type="match status" value="1"/>
</dbReference>
<dbReference type="InterPro" id="IPR041635">
    <property type="entry name" value="Type_ISP_LLaBIII_C"/>
</dbReference>
<dbReference type="InterPro" id="IPR039442">
    <property type="entry name" value="Mrr-like_dom"/>
</dbReference>
<dbReference type="PROSITE" id="PS00092">
    <property type="entry name" value="N6_MTASE"/>
    <property type="match status" value="1"/>
</dbReference>
<dbReference type="SMART" id="SM00490">
    <property type="entry name" value="HELICc"/>
    <property type="match status" value="1"/>
</dbReference>
<dbReference type="Pfam" id="PF22240">
    <property type="entry name" value="ISP_coupler"/>
    <property type="match status" value="1"/>
</dbReference>
<evidence type="ECO:0000256" key="1">
    <source>
        <dbReference type="SAM" id="MobiDB-lite"/>
    </source>
</evidence>
<keyword evidence="3" id="KW-0067">ATP-binding</keyword>
<keyword evidence="4" id="KW-1185">Reference proteome</keyword>
<proteinExistence type="predicted"/>
<dbReference type="Pfam" id="PF07669">
    <property type="entry name" value="Eco57I"/>
    <property type="match status" value="1"/>
</dbReference>
<dbReference type="InterPro" id="IPR014001">
    <property type="entry name" value="Helicase_ATP-bd"/>
</dbReference>
<dbReference type="PANTHER" id="PTHR47396:SF1">
    <property type="entry name" value="ATP-DEPENDENT HELICASE IRC3-RELATED"/>
    <property type="match status" value="1"/>
</dbReference>
<dbReference type="InterPro" id="IPR006935">
    <property type="entry name" value="Helicase/UvrB_N"/>
</dbReference>
<dbReference type="InterPro" id="IPR050742">
    <property type="entry name" value="Helicase_Restrict-Modif_Enz"/>
</dbReference>
<dbReference type="Pfam" id="PF04851">
    <property type="entry name" value="ResIII"/>
    <property type="match status" value="1"/>
</dbReference>
<sequence length="1655" mass="183671">MSLRALLEKYRSGSSSEREKGTYFERLTKVWLENAPTQKPQFSRVLTFGEWAKANCFDQRDTGIDLVAELNDSPGCWCAIQCKFYREGYRIQKADIDSFFTASGKRPFTRRMIVDTTGVQWSEHAEEALRDQIVETTRVGLSDLEDSGIDWEAFVATATVKLVAGKKPRPHQVEALAAVKEGLARADRGKLIMACGTGKTYTGLIISEALAGKGGRVLFLVPSLSLMSQTIREWSIDSTIPLRSFAVCSDSQVGVRKAADGDVADIDVHDLEIPATTHEATIAAKATSAAPEHITVVFSTYQSIRAVAAAQASFGLPEFDLIICDEAHRTTGVTLEGEEESNFVRVHDGDYIKAKKRLYMTATPRIFGDGVRKTADDVGAVLCSMDDPKLFGETLFTRNFSWAVQNGLLTDYKVIVLAVDEEAVSAGVQRLLADENSELKLDDATKIIGCYKALTKADLKPDVAGDTGPMRRALAFAKDIKRSKLVDAEFARVAKEWRATLDEEVAGTIPPLDVEIKHVDGGFSAHARNERLAWLKDGNAGDATCRILTNARCLSEGVDVPALDAILFLHPRKSQIDVVQSVGRVMRRAEGKKMGYVILPVGVPADKAPEEALNDNERYRVVWQILNALRAHDDRLDATINKIDLGVDPGDRIEIVAVTNQLPVRSQGTNNGLNLGSGGGDGSEPGDDRSGLAGDGTQLGFQFDEFAKAIMARIVKRCGTRSYWEDWAKDVARIAEVHVTRIRAAVHAAGSEEKQAFEAFLAEIRDDLNDSISEDEAIEMLAQHLITRPVFEALFEGYSFALNNPVSKALQSVIEVLDRQNLEKEAENLNKFYASVKMRAQDIEDATAKQKIVVELYDKFFKAAFPKLADRLGIVYTPVEVVDFIIKSVDEVLQAEFGQTLGSEGVHIIDPFVGTGTFITRLLQSGLIKPEQMAHKYRHEIHANELVLLAYYIAAINIEAVYHEQAGGEYEPFPGICLTDTFQLYEQERDLVSGMLDANSNRRTRQKDLDIRVIIGNPPYSVGQSDANDNAANLSYPRLDGRIEETYAKRSNAKSKRVLYDSYIRAIRWASDRISDRGVVGFVTNAGWLDANTADGLRKCLAEEFSSLYLFHLRGNQRTSGERSRQEGGKVFGQGSRAPVGIAILVKNPMATERGAIRFHDIGDYLSREKKLAIVERFGSLAGISAAQRWQSITPDEHGDWLKQRDAAFEAFLAIGERQSGRSALFEGFSLGVGTNRDAWAINPSRAALADNMQRMIETYNSEANRFDAVHQYAARQARAAAVDGFIAGDASKISWTHNLKQSVVTRKRFTFDDGCIDSIVYRPFTKAFLYYSRDFNERVYQMPRIFPLGSPAVDNLFISVPGPGNVTPFSALMGSTIFDLSVVAAKSGTQCFPRYLYGLADEPNTNQPQGELLESAPAGRFVRRDAITDEGLKQFTDAYPDETISKDDVFYYVYGLLHSEEYRERYADNLSKQLPRIPLIKRAEDFWAFVDAGRKLGDLHVNFESVEPFPVTIKEGDLRLANIADAVAYYRVEKMKFAGKRPNLDKTTVIYNPRITISGIPPEAYDYVVNGKPALEWVMERQCVKTDPASGIVNDANRYAIETVGDPAYPFELFRRIITVSLETRKIVRALPALDILEPEPETLERVKEAATVH</sequence>
<dbReference type="Gene3D" id="3.40.50.300">
    <property type="entry name" value="P-loop containing nucleotide triphosphate hydrolases"/>
    <property type="match status" value="2"/>
</dbReference>
<feature type="domain" description="Helicase ATP-binding" evidence="2">
    <location>
        <begin position="180"/>
        <end position="382"/>
    </location>
</feature>
<evidence type="ECO:0000259" key="2">
    <source>
        <dbReference type="PROSITE" id="PS51192"/>
    </source>
</evidence>